<comment type="similarity">
    <text evidence="3">Belongs to the ALG10 glucosyltransferase family.</text>
</comment>
<evidence type="ECO:0000256" key="11">
    <source>
        <dbReference type="ARBA" id="ARBA00023136"/>
    </source>
</evidence>
<organism evidence="16 17">
    <name type="scientific">Chrysochromulina tobinii</name>
    <dbReference type="NCBI Taxonomy" id="1460289"/>
    <lineage>
        <taxon>Eukaryota</taxon>
        <taxon>Haptista</taxon>
        <taxon>Haptophyta</taxon>
        <taxon>Prymnesiophyceae</taxon>
        <taxon>Prymnesiales</taxon>
        <taxon>Chrysochromulinaceae</taxon>
        <taxon>Chrysochromulina</taxon>
    </lineage>
</organism>
<dbReference type="InterPro" id="IPR016900">
    <property type="entry name" value="Alg10"/>
</dbReference>
<dbReference type="GO" id="GO:0006488">
    <property type="term" value="P:dolichol-linked oligosaccharide biosynthetic process"/>
    <property type="evidence" value="ECO:0007669"/>
    <property type="project" value="InterPro"/>
</dbReference>
<evidence type="ECO:0000256" key="7">
    <source>
        <dbReference type="ARBA" id="ARBA00022679"/>
    </source>
</evidence>
<dbReference type="EC" id="2.4.1.256" evidence="4"/>
<dbReference type="OrthoDB" id="4769at2759"/>
<evidence type="ECO:0000256" key="13">
    <source>
        <dbReference type="ARBA" id="ARBA00048064"/>
    </source>
</evidence>
<comment type="function">
    <text evidence="12">Dol-P-Glc:Glc(2)Man(9)GlcNAc(2)-PP-Dol alpha-1,2-glucosyltransferase that operates in the biosynthetic pathway of dolichol-linked oligosaccharides, the glycan precursors employed in protein asparagine (N)-glycosylation. The assembly of dolichol-linked oligosaccharides begins on the cytosolic side of the endoplasmic reticulum membrane and finishes in its lumen. The sequential addition of sugars to dolichol pyrophosphate produces dolichol-linked oligosaccharides containing fourteen sugars, including two GlcNAcs, nine mannoses and three glucoses. Once assembled, the oligosaccharide is transferred from the lipid to nascent proteins by oligosaccharyltransferases. In the lumen of the endoplasmic reticulum, adds the third and last glucose residue from dolichyl phosphate glucose (Dol-P-Glc) onto the lipid-linked oligosaccharide intermediate Glc(2)Man(9)GlcNAc(2)-PP-Dol to produce Glc(3)Man(9)GlcNAc(2)-PP-Dol.</text>
</comment>
<keyword evidence="17" id="KW-1185">Reference proteome</keyword>
<keyword evidence="11 14" id="KW-0472">Membrane</keyword>
<accession>A0A0M0K968</accession>
<comment type="subcellular location">
    <subcellularLocation>
        <location evidence="1">Endoplasmic reticulum membrane</location>
        <topology evidence="1">Multi-pass membrane protein</topology>
    </subcellularLocation>
</comment>
<feature type="transmembrane region" description="Helical" evidence="14">
    <location>
        <begin position="305"/>
        <end position="326"/>
    </location>
</feature>
<proteinExistence type="inferred from homology"/>
<evidence type="ECO:0000256" key="14">
    <source>
        <dbReference type="SAM" id="Phobius"/>
    </source>
</evidence>
<keyword evidence="7" id="KW-0808">Transferase</keyword>
<dbReference type="PANTHER" id="PTHR12989:SF10">
    <property type="entry name" value="DOL-P-GLC:GLC(2)MAN(9)GLCNAC(2)-PP-DOL ALPHA-1,2-GLUCOSYLTRANSFERASE-RELATED"/>
    <property type="match status" value="1"/>
</dbReference>
<keyword evidence="9" id="KW-0256">Endoplasmic reticulum</keyword>
<comment type="pathway">
    <text evidence="2">Protein modification; protein glycosylation.</text>
</comment>
<feature type="transmembrane region" description="Helical" evidence="14">
    <location>
        <begin position="188"/>
        <end position="207"/>
    </location>
</feature>
<sequence>MLPALATPWLLRSLLAVLHPTTSEADLAWNAAVLSLLPTHFFFHFLYYTDSLATCSVLLLVLLSYQSALSTSDSRAQQLGRAVAAALAIGFRQTNAVWVAFAVAAGALGELQARGVLTKHAALPAAIAEVLLGRPPTLRSEEGTAPALAKIIGTAARRDPVQLALLAAFAAFVVLNGGVVVGDKSNHAMAFHLAQVLYATGLASAPFHLPQLSYRLPAALRAAMAAAVAAPLAAAASLAAVLAAAHCTLSHPFLLADNRHVTFYLWRHVLGRHWIVPYMLTPLHLLLGSLLWPRVHAAQGSLLTLGLLVCTMLVLVPSPLLEPRYLTLPALLLRLHAPPLIGPTGWLPPLLVFAALNAAMLAIFLLRPYTWGDGSVARFMW</sequence>
<evidence type="ECO:0000256" key="4">
    <source>
        <dbReference type="ARBA" id="ARBA00011967"/>
    </source>
</evidence>
<evidence type="ECO:0000313" key="17">
    <source>
        <dbReference type="Proteomes" id="UP000037460"/>
    </source>
</evidence>
<feature type="chain" id="PRO_5005602552" description="Dol-P-Glc:Glc(2)Man(9)GlcNAc(2)-PP-Dol alpha-1,2-glucosyltransferase" evidence="15">
    <location>
        <begin position="26"/>
        <end position="381"/>
    </location>
</feature>
<dbReference type="GO" id="GO:0106073">
    <property type="term" value="F:dolichyl pyrophosphate Glc2Man9GlcNAc2 alpha-1,2-glucosyltransferase activity"/>
    <property type="evidence" value="ECO:0007669"/>
    <property type="project" value="UniProtKB-EC"/>
</dbReference>
<protein>
    <recommendedName>
        <fullName evidence="5">Dol-P-Glc:Glc(2)Man(9)GlcNAc(2)-PP-Dol alpha-1,2-glucosyltransferase</fullName>
        <ecNumber evidence="4">2.4.1.256</ecNumber>
    </recommendedName>
</protein>
<dbReference type="Pfam" id="PF04922">
    <property type="entry name" value="DIE2_ALG10"/>
    <property type="match status" value="1"/>
</dbReference>
<dbReference type="PANTHER" id="PTHR12989">
    <property type="entry name" value="ALPHA-1,2-GLUCOSYLTRANSFERASE ALG10"/>
    <property type="match status" value="1"/>
</dbReference>
<name>A0A0M0K968_9EUKA</name>
<feature type="transmembrane region" description="Helical" evidence="14">
    <location>
        <begin position="219"/>
        <end position="245"/>
    </location>
</feature>
<feature type="transmembrane region" description="Helical" evidence="14">
    <location>
        <begin position="346"/>
        <end position="366"/>
    </location>
</feature>
<evidence type="ECO:0000256" key="12">
    <source>
        <dbReference type="ARBA" id="ARBA00044727"/>
    </source>
</evidence>
<evidence type="ECO:0000256" key="1">
    <source>
        <dbReference type="ARBA" id="ARBA00004477"/>
    </source>
</evidence>
<evidence type="ECO:0000256" key="2">
    <source>
        <dbReference type="ARBA" id="ARBA00004922"/>
    </source>
</evidence>
<reference evidence="17" key="1">
    <citation type="journal article" date="2015" name="PLoS Genet.">
        <title>Genome Sequence and Transcriptome Analyses of Chrysochromulina tobin: Metabolic Tools for Enhanced Algal Fitness in the Prominent Order Prymnesiales (Haptophyceae).</title>
        <authorList>
            <person name="Hovde B.T."/>
            <person name="Deodato C.R."/>
            <person name="Hunsperger H.M."/>
            <person name="Ryken S.A."/>
            <person name="Yost W."/>
            <person name="Jha R.K."/>
            <person name="Patterson J."/>
            <person name="Monnat R.J. Jr."/>
            <person name="Barlow S.B."/>
            <person name="Starkenburg S.R."/>
            <person name="Cattolico R.A."/>
        </authorList>
    </citation>
    <scope>NUCLEOTIDE SEQUENCE</scope>
    <source>
        <strain evidence="17">CCMP291</strain>
    </source>
</reference>
<comment type="catalytic activity">
    <reaction evidence="13">
        <text>an alpha-D-Glc-(1-&gt;3)-alpha-D-Glc-(1-&gt;3)-alpha-D-Man-(1-&gt;2)-alpha-D-Man-(1-&gt;2)-alpha-D-Man-(1-&gt;3)-[alpha-D-Man-(1-&gt;2)-alpha-D-Man-(1-&gt;3)-[alpha-D-Man-(1-&gt;2)-alpha-D-Man-(1-&gt;6)]-alpha-D-Man-(1-&gt;6)]-beta-D-Man-(1-&gt;4)-beta-D-GlcNAc-(1-&gt;4)-alpha-D-GlcNAc-diphospho-di-trans,poly-cis-dolichol + a di-trans,poly-cis-dolichyl beta-D-glucosyl phosphate = a alpha-D-Glc-(1-&gt;2)-alpha-D-Glc-(1-&gt;3)-alpha-D-Glc-(1-&gt;3)-alpha-D-Man-(1-&gt;2)-alpha-D-Man-(1-&gt;2)-alpha-D-Man-(1-&gt;3)-[alpha-D-Man-(1-&gt;2)-alpha-D-Man-(1-&gt;3)-[alpha-D-Man-(1-&gt;2)-alpha-D-Man-(1-&gt;6)]-alpha-D-Man-(1-&gt;6)]-beta-D-Man-(1-&gt;4)-beta-D-GlcNAc-(1-&gt;4)-alpha-D-GlcNAc-diphospho-di-trans,poly-cis-dolichol + a di-trans,poly-cis-dolichyl phosphate + H(+)</text>
        <dbReference type="Rhea" id="RHEA:29543"/>
        <dbReference type="Rhea" id="RHEA-COMP:19498"/>
        <dbReference type="Rhea" id="RHEA-COMP:19502"/>
        <dbReference type="Rhea" id="RHEA-COMP:19512"/>
        <dbReference type="Rhea" id="RHEA-COMP:19522"/>
        <dbReference type="ChEBI" id="CHEBI:15378"/>
        <dbReference type="ChEBI" id="CHEBI:57525"/>
        <dbReference type="ChEBI" id="CHEBI:57683"/>
        <dbReference type="ChEBI" id="CHEBI:132522"/>
        <dbReference type="ChEBI" id="CHEBI:132523"/>
        <dbReference type="EC" id="2.4.1.256"/>
    </reaction>
    <physiologicalReaction direction="left-to-right" evidence="13">
        <dbReference type="Rhea" id="RHEA:29544"/>
    </physiologicalReaction>
</comment>
<keyword evidence="10 14" id="KW-1133">Transmembrane helix</keyword>
<evidence type="ECO:0000256" key="10">
    <source>
        <dbReference type="ARBA" id="ARBA00022989"/>
    </source>
</evidence>
<gene>
    <name evidence="16" type="ORF">Ctob_008722</name>
</gene>
<evidence type="ECO:0000256" key="15">
    <source>
        <dbReference type="SAM" id="SignalP"/>
    </source>
</evidence>
<feature type="transmembrane region" description="Helical" evidence="14">
    <location>
        <begin position="41"/>
        <end position="65"/>
    </location>
</feature>
<evidence type="ECO:0000256" key="6">
    <source>
        <dbReference type="ARBA" id="ARBA00022676"/>
    </source>
</evidence>
<evidence type="ECO:0000256" key="5">
    <source>
        <dbReference type="ARBA" id="ARBA00018512"/>
    </source>
</evidence>
<evidence type="ECO:0000256" key="9">
    <source>
        <dbReference type="ARBA" id="ARBA00022824"/>
    </source>
</evidence>
<dbReference type="GO" id="GO:0005789">
    <property type="term" value="C:endoplasmic reticulum membrane"/>
    <property type="evidence" value="ECO:0007669"/>
    <property type="project" value="UniProtKB-SubCell"/>
</dbReference>
<feature type="transmembrane region" description="Helical" evidence="14">
    <location>
        <begin position="163"/>
        <end position="182"/>
    </location>
</feature>
<evidence type="ECO:0000313" key="16">
    <source>
        <dbReference type="EMBL" id="KOO34938.1"/>
    </source>
</evidence>
<evidence type="ECO:0000256" key="8">
    <source>
        <dbReference type="ARBA" id="ARBA00022692"/>
    </source>
</evidence>
<dbReference type="Proteomes" id="UP000037460">
    <property type="component" value="Unassembled WGS sequence"/>
</dbReference>
<dbReference type="EMBL" id="JWZX01001039">
    <property type="protein sequence ID" value="KOO34938.1"/>
    <property type="molecule type" value="Genomic_DNA"/>
</dbReference>
<evidence type="ECO:0000256" key="3">
    <source>
        <dbReference type="ARBA" id="ARBA00010600"/>
    </source>
</evidence>
<keyword evidence="15" id="KW-0732">Signal</keyword>
<dbReference type="AlphaFoldDB" id="A0A0M0K968"/>
<keyword evidence="8 14" id="KW-0812">Transmembrane</keyword>
<keyword evidence="6" id="KW-0328">Glycosyltransferase</keyword>
<comment type="caution">
    <text evidence="16">The sequence shown here is derived from an EMBL/GenBank/DDBJ whole genome shotgun (WGS) entry which is preliminary data.</text>
</comment>
<feature type="transmembrane region" description="Helical" evidence="14">
    <location>
        <begin position="274"/>
        <end position="293"/>
    </location>
</feature>
<feature type="signal peptide" evidence="15">
    <location>
        <begin position="1"/>
        <end position="25"/>
    </location>
</feature>